<dbReference type="AlphaFoldDB" id="A0A3P7P7C0"/>
<dbReference type="PANTHER" id="PTHR21041">
    <property type="entry name" value="DENDRITIC CELL-SPECIFIC TRANSMEMBRANE PROTEIN"/>
    <property type="match status" value="1"/>
</dbReference>
<protein>
    <recommendedName>
        <fullName evidence="4">Dendritic cell-specific transmembrane protein-like domain-containing protein</fullName>
    </recommendedName>
</protein>
<evidence type="ECO:0008006" key="4">
    <source>
        <dbReference type="Google" id="ProtNLM"/>
    </source>
</evidence>
<accession>A0A3P7P7C0</accession>
<feature type="region of interest" description="Disordered" evidence="1">
    <location>
        <begin position="186"/>
        <end position="209"/>
    </location>
</feature>
<proteinExistence type="predicted"/>
<name>A0A3P7P7C0_DIBLA</name>
<sequence>MRLRHVICGWYYPQRETDRAGWLRAYIRNSRGLFNRMVHRFRTRHLNTQRGQVRLPILERYLLTHPDTLWYLGFCGIKRAYCISCGECGKPNNKVEFAEKFTQCSECGAYYCLNCQVDLKQICLNCRIPLNVLKVDVDLEKVSSEEEMEYFCGKYLKRNPHDNFRVPPEEMDFDTMMAEYDRIHQRRNTSEHGVGNSAEPYTKPPGRNA</sequence>
<evidence type="ECO:0000313" key="3">
    <source>
        <dbReference type="Proteomes" id="UP000281553"/>
    </source>
</evidence>
<gene>
    <name evidence="2" type="ORF">DILT_LOCUS19439</name>
</gene>
<dbReference type="InterPro" id="IPR051856">
    <property type="entry name" value="CSR-E3_Ligase_Protein"/>
</dbReference>
<keyword evidence="3" id="KW-1185">Reference proteome</keyword>
<evidence type="ECO:0000313" key="2">
    <source>
        <dbReference type="EMBL" id="VDN44798.1"/>
    </source>
</evidence>
<evidence type="ECO:0000256" key="1">
    <source>
        <dbReference type="SAM" id="MobiDB-lite"/>
    </source>
</evidence>
<organism evidence="2 3">
    <name type="scientific">Dibothriocephalus latus</name>
    <name type="common">Fish tapeworm</name>
    <name type="synonym">Diphyllobothrium latum</name>
    <dbReference type="NCBI Taxonomy" id="60516"/>
    <lineage>
        <taxon>Eukaryota</taxon>
        <taxon>Metazoa</taxon>
        <taxon>Spiralia</taxon>
        <taxon>Lophotrochozoa</taxon>
        <taxon>Platyhelminthes</taxon>
        <taxon>Cestoda</taxon>
        <taxon>Eucestoda</taxon>
        <taxon>Diphyllobothriidea</taxon>
        <taxon>Diphyllobothriidae</taxon>
        <taxon>Dibothriocephalus</taxon>
    </lineage>
</organism>
<dbReference type="PANTHER" id="PTHR21041:SF9">
    <property type="entry name" value="DENDRITIC CELL-SPECIFIC TRANSMEMBRANE PROTEIN-LIKE DOMAIN-CONTAINING PROTEIN"/>
    <property type="match status" value="1"/>
</dbReference>
<dbReference type="EMBL" id="UYRU01113149">
    <property type="protein sequence ID" value="VDN44798.1"/>
    <property type="molecule type" value="Genomic_DNA"/>
</dbReference>
<dbReference type="Proteomes" id="UP000281553">
    <property type="component" value="Unassembled WGS sequence"/>
</dbReference>
<reference evidence="2 3" key="1">
    <citation type="submission" date="2018-11" db="EMBL/GenBank/DDBJ databases">
        <authorList>
            <consortium name="Pathogen Informatics"/>
        </authorList>
    </citation>
    <scope>NUCLEOTIDE SEQUENCE [LARGE SCALE GENOMIC DNA]</scope>
</reference>
<dbReference type="OrthoDB" id="6598372at2759"/>